<dbReference type="GO" id="GO:0016746">
    <property type="term" value="F:acyltransferase activity"/>
    <property type="evidence" value="ECO:0007669"/>
    <property type="project" value="UniProtKB-KW"/>
</dbReference>
<dbReference type="Pfam" id="PF00583">
    <property type="entry name" value="Acetyltransf_1"/>
    <property type="match status" value="1"/>
</dbReference>
<dbReference type="EC" id="2.3.-.-" evidence="2"/>
<dbReference type="PROSITE" id="PS51186">
    <property type="entry name" value="GNAT"/>
    <property type="match status" value="1"/>
</dbReference>
<keyword evidence="3" id="KW-1185">Reference proteome</keyword>
<name>A0ABV3RMA0_9RHOB</name>
<dbReference type="Proteomes" id="UP001556098">
    <property type="component" value="Unassembled WGS sequence"/>
</dbReference>
<proteinExistence type="predicted"/>
<evidence type="ECO:0000313" key="2">
    <source>
        <dbReference type="EMBL" id="MEW9919479.1"/>
    </source>
</evidence>
<dbReference type="Gene3D" id="3.40.630.30">
    <property type="match status" value="1"/>
</dbReference>
<protein>
    <submittedName>
        <fullName evidence="2">GNAT family N-acetyltransferase</fullName>
        <ecNumber evidence="2">2.3.-.-</ecNumber>
    </submittedName>
</protein>
<reference evidence="2 3" key="1">
    <citation type="submission" date="2024-07" db="EMBL/GenBank/DDBJ databases">
        <title>Marimonas sp.nov., isolated from tidal-flat sediment.</title>
        <authorList>
            <person name="Jayan J.N."/>
            <person name="Lee S.S."/>
        </authorList>
    </citation>
    <scope>NUCLEOTIDE SEQUENCE [LARGE SCALE GENOMIC DNA]</scope>
    <source>
        <strain evidence="2 3">MJW-29</strain>
    </source>
</reference>
<dbReference type="SUPFAM" id="SSF55729">
    <property type="entry name" value="Acyl-CoA N-acyltransferases (Nat)"/>
    <property type="match status" value="1"/>
</dbReference>
<gene>
    <name evidence="2" type="ORF">AB2B41_07690</name>
</gene>
<organism evidence="2 3">
    <name type="scientific">Sulfitobacter sediminis</name>
    <dbReference type="NCBI Taxonomy" id="3234186"/>
    <lineage>
        <taxon>Bacteria</taxon>
        <taxon>Pseudomonadati</taxon>
        <taxon>Pseudomonadota</taxon>
        <taxon>Alphaproteobacteria</taxon>
        <taxon>Rhodobacterales</taxon>
        <taxon>Roseobacteraceae</taxon>
        <taxon>Sulfitobacter</taxon>
    </lineage>
</organism>
<keyword evidence="2" id="KW-0012">Acyltransferase</keyword>
<dbReference type="InterPro" id="IPR016181">
    <property type="entry name" value="Acyl_CoA_acyltransferase"/>
</dbReference>
<accession>A0ABV3RMA0</accession>
<keyword evidence="2" id="KW-0808">Transferase</keyword>
<feature type="domain" description="N-acetyltransferase" evidence="1">
    <location>
        <begin position="5"/>
        <end position="159"/>
    </location>
</feature>
<evidence type="ECO:0000259" key="1">
    <source>
        <dbReference type="PROSITE" id="PS51186"/>
    </source>
</evidence>
<dbReference type="InterPro" id="IPR000182">
    <property type="entry name" value="GNAT_dom"/>
</dbReference>
<dbReference type="RefSeq" id="WP_367877179.1">
    <property type="nucleotide sequence ID" value="NZ_JBFNXX010000004.1"/>
</dbReference>
<comment type="caution">
    <text evidence="2">The sequence shown here is derived from an EMBL/GenBank/DDBJ whole genome shotgun (WGS) entry which is preliminary data.</text>
</comment>
<evidence type="ECO:0000313" key="3">
    <source>
        <dbReference type="Proteomes" id="UP001556098"/>
    </source>
</evidence>
<dbReference type="EMBL" id="JBFNXX010000004">
    <property type="protein sequence ID" value="MEW9919479.1"/>
    <property type="molecule type" value="Genomic_DNA"/>
</dbReference>
<sequence>MSQTLRLEPLGAGDLIKVAHIRVAPDQLIYSGSVAEAFGAAEEGVDFHAILEGAEAAGFFKIDRAYDIRFPFVPAGALGLRAFMVDHGRQGEGIASRAVRLLPDYLRALYPHAKVIYLTVNKVNSGAIRAYLKGGFTDTGEEWPHGDAGLQHIMRMTLAQPAPTA</sequence>